<feature type="compositionally biased region" description="Polar residues" evidence="9">
    <location>
        <begin position="32"/>
        <end position="47"/>
    </location>
</feature>
<protein>
    <recommendedName>
        <fullName evidence="4 8">Protein PNS1</fullName>
    </recommendedName>
</protein>
<dbReference type="RefSeq" id="XP_006692956.1">
    <property type="nucleotide sequence ID" value="XM_006692893.1"/>
</dbReference>
<proteinExistence type="inferred from homology"/>
<comment type="subcellular location">
    <subcellularLocation>
        <location evidence="2 8">Cell membrane</location>
        <topology evidence="2 8">Multi-pass membrane protein</topology>
    </subcellularLocation>
</comment>
<reference evidence="10 11" key="1">
    <citation type="journal article" date="2011" name="Cell">
        <title>Insight into structure and assembly of the nuclear pore complex by utilizing the genome of a eukaryotic thermophile.</title>
        <authorList>
            <person name="Amlacher S."/>
            <person name="Sarges P."/>
            <person name="Flemming D."/>
            <person name="van Noort V."/>
            <person name="Kunze R."/>
            <person name="Devos D.P."/>
            <person name="Arumugam M."/>
            <person name="Bork P."/>
            <person name="Hurt E."/>
        </authorList>
    </citation>
    <scope>NUCLEOTIDE SEQUENCE [LARGE SCALE GENOMIC DNA]</scope>
    <source>
        <strain evidence="11">DSM 1495 / CBS 144.50 / IMI 039719</strain>
    </source>
</reference>
<sequence length="487" mass="53251">MATSGGAAASYYNQAPPPQASCSPSRWEGKAPQQQASYNSGTPNNNVDDAPPPYPPPASDPKYPDTPPPSYDEVFRVQKPKWNDLWAGILFLLTCAGFVAVSGMSIQGYAIVLSYGYMWLARRFTKQFIWATGILNIVFGFVTAIYMLSRNYLSGGIVFLVFSIFMIICFLSWRSQIPFSVLMLQTAMDVAKGFGHVYLVSAIGGIVGAAFAAWYAVTLVAVYVKYEPSPNNPACQQGAGGCSAGKVVGLIAFITFAAYWISEWLKNTIHTTIAGVYGSWYFNSRRYPTKVTRGALKRALTYSFGSISFGSLLVAIINFLRQLASIARRQAASDGDILGMVLWCLVGCFIAILDWAVQFLNRYAFAHIALMIKDRGIDALINGCLIGPVLGMGATFVGFACALLSYLYMVFTKPAYNDDGGFTPVVVAFSFLIGLQICNVFTTPLSSGVDTIFVAMAWDPEVLMRDHADIYHRMVQVYPEVQEAIHA</sequence>
<feature type="compositionally biased region" description="Pro residues" evidence="9">
    <location>
        <begin position="50"/>
        <end position="65"/>
    </location>
</feature>
<keyword evidence="6 8" id="KW-1133">Transmembrane helix</keyword>
<feature type="transmembrane region" description="Helical" evidence="8">
    <location>
        <begin position="380"/>
        <end position="409"/>
    </location>
</feature>
<keyword evidence="7 8" id="KW-0472">Membrane</keyword>
<dbReference type="EMBL" id="GL988041">
    <property type="protein sequence ID" value="EGS20660.1"/>
    <property type="molecule type" value="Genomic_DNA"/>
</dbReference>
<organism evidence="11">
    <name type="scientific">Chaetomium thermophilum (strain DSM 1495 / CBS 144.50 / IMI 039719)</name>
    <name type="common">Thermochaetoides thermophila</name>
    <dbReference type="NCBI Taxonomy" id="759272"/>
    <lineage>
        <taxon>Eukaryota</taxon>
        <taxon>Fungi</taxon>
        <taxon>Dikarya</taxon>
        <taxon>Ascomycota</taxon>
        <taxon>Pezizomycotina</taxon>
        <taxon>Sordariomycetes</taxon>
        <taxon>Sordariomycetidae</taxon>
        <taxon>Sordariales</taxon>
        <taxon>Chaetomiaceae</taxon>
        <taxon>Thermochaetoides</taxon>
    </lineage>
</organism>
<dbReference type="KEGG" id="cthr:CTHT_0024960"/>
<dbReference type="AlphaFoldDB" id="G0S5P1"/>
<evidence type="ECO:0000256" key="1">
    <source>
        <dbReference type="ARBA" id="ARBA00002957"/>
    </source>
</evidence>
<evidence type="ECO:0000256" key="5">
    <source>
        <dbReference type="ARBA" id="ARBA00022692"/>
    </source>
</evidence>
<dbReference type="OrthoDB" id="44736at2759"/>
<comment type="similarity">
    <text evidence="3 8">Belongs to the CTL (choline transporter-like) family.</text>
</comment>
<feature type="transmembrane region" description="Helical" evidence="8">
    <location>
        <begin position="421"/>
        <end position="442"/>
    </location>
</feature>
<evidence type="ECO:0000256" key="8">
    <source>
        <dbReference type="RuleBase" id="RU368066"/>
    </source>
</evidence>
<accession>G0S5P1</accession>
<keyword evidence="11" id="KW-1185">Reference proteome</keyword>
<dbReference type="Proteomes" id="UP000008066">
    <property type="component" value="Unassembled WGS sequence"/>
</dbReference>
<comment type="function">
    <text evidence="1 8">Probably involved in transport through the plasma membrane.</text>
</comment>
<dbReference type="STRING" id="759272.G0S5P1"/>
<gene>
    <name evidence="10" type="ORF">CTHT_0024960</name>
</gene>
<dbReference type="OMA" id="DTIFVAM"/>
<dbReference type="Pfam" id="PF04515">
    <property type="entry name" value="Choline_transpo"/>
    <property type="match status" value="1"/>
</dbReference>
<feature type="transmembrane region" description="Helical" evidence="8">
    <location>
        <begin position="85"/>
        <end position="116"/>
    </location>
</feature>
<evidence type="ECO:0000256" key="4">
    <source>
        <dbReference type="ARBA" id="ARBA00015388"/>
    </source>
</evidence>
<name>G0S5P1_CHATD</name>
<keyword evidence="5 8" id="KW-0812">Transmembrane</keyword>
<feature type="transmembrane region" description="Helical" evidence="8">
    <location>
        <begin position="194"/>
        <end position="224"/>
    </location>
</feature>
<dbReference type="GO" id="GO:0022857">
    <property type="term" value="F:transmembrane transporter activity"/>
    <property type="evidence" value="ECO:0007669"/>
    <property type="project" value="UniProtKB-UniRule"/>
</dbReference>
<evidence type="ECO:0000256" key="9">
    <source>
        <dbReference type="SAM" id="MobiDB-lite"/>
    </source>
</evidence>
<dbReference type="HOGENOM" id="CLU_026724_0_0_1"/>
<dbReference type="GeneID" id="18256534"/>
<feature type="region of interest" description="Disordered" evidence="9">
    <location>
        <begin position="1"/>
        <end position="65"/>
    </location>
</feature>
<feature type="transmembrane region" description="Helical" evidence="8">
    <location>
        <begin position="244"/>
        <end position="261"/>
    </location>
</feature>
<feature type="transmembrane region" description="Helical" evidence="8">
    <location>
        <begin position="340"/>
        <end position="360"/>
    </location>
</feature>
<feature type="transmembrane region" description="Helical" evidence="8">
    <location>
        <begin position="152"/>
        <end position="173"/>
    </location>
</feature>
<evidence type="ECO:0000256" key="6">
    <source>
        <dbReference type="ARBA" id="ARBA00022989"/>
    </source>
</evidence>
<feature type="transmembrane region" description="Helical" evidence="8">
    <location>
        <begin position="299"/>
        <end position="320"/>
    </location>
</feature>
<evidence type="ECO:0000256" key="7">
    <source>
        <dbReference type="ARBA" id="ARBA00023136"/>
    </source>
</evidence>
<dbReference type="GO" id="GO:0005886">
    <property type="term" value="C:plasma membrane"/>
    <property type="evidence" value="ECO:0007669"/>
    <property type="project" value="UniProtKB-SubCell"/>
</dbReference>
<dbReference type="InterPro" id="IPR007603">
    <property type="entry name" value="Choline_transptr-like"/>
</dbReference>
<dbReference type="PANTHER" id="PTHR12385:SF4">
    <property type="entry name" value="PROTEIN PNS1"/>
    <property type="match status" value="1"/>
</dbReference>
<feature type="transmembrane region" description="Helical" evidence="8">
    <location>
        <begin position="128"/>
        <end position="146"/>
    </location>
</feature>
<evidence type="ECO:0000256" key="3">
    <source>
        <dbReference type="ARBA" id="ARBA00007168"/>
    </source>
</evidence>
<evidence type="ECO:0000313" key="10">
    <source>
        <dbReference type="EMBL" id="EGS20660.1"/>
    </source>
</evidence>
<dbReference type="PANTHER" id="PTHR12385">
    <property type="entry name" value="CHOLINE TRANSPORTER-LIKE (SLC FAMILY 44)"/>
    <property type="match status" value="1"/>
</dbReference>
<evidence type="ECO:0000313" key="11">
    <source>
        <dbReference type="Proteomes" id="UP000008066"/>
    </source>
</evidence>
<dbReference type="eggNOG" id="KOG1362">
    <property type="taxonomic scope" value="Eukaryota"/>
</dbReference>
<evidence type="ECO:0000256" key="2">
    <source>
        <dbReference type="ARBA" id="ARBA00004651"/>
    </source>
</evidence>